<comment type="caution">
    <text evidence="3">The sequence shown here is derived from an EMBL/GenBank/DDBJ whole genome shotgun (WGS) entry which is preliminary data.</text>
</comment>
<feature type="domain" description="Reverse transcriptase Ty1/copia-type" evidence="2">
    <location>
        <begin position="337"/>
        <end position="553"/>
    </location>
</feature>
<protein>
    <recommendedName>
        <fullName evidence="2">Reverse transcriptase Ty1/copia-type domain-containing protein</fullName>
    </recommendedName>
</protein>
<feature type="region of interest" description="Disordered" evidence="1">
    <location>
        <begin position="228"/>
        <end position="270"/>
    </location>
</feature>
<evidence type="ECO:0000256" key="1">
    <source>
        <dbReference type="SAM" id="MobiDB-lite"/>
    </source>
</evidence>
<feature type="region of interest" description="Disordered" evidence="1">
    <location>
        <begin position="122"/>
        <end position="159"/>
    </location>
</feature>
<gene>
    <name evidence="3" type="ORF">PCOR1329_LOCUS6533</name>
</gene>
<evidence type="ECO:0000313" key="3">
    <source>
        <dbReference type="EMBL" id="CAK0797452.1"/>
    </source>
</evidence>
<sequence length="651" mass="71401">MQAKANDVAHKKKDRRDELIPLLSFDYGQAGIEGGPVNFEFAVGSDDASTGGIWSTAIIQKGRGDVYTVASAVSRLAELGPSRVELKSGGAAGFSFIMAARARAIKDGICETILMGQSERYNSQANGRAEKGHPDGEEASEDADAAGQQEAEPRPQARHPIPYVVAKACSVALQQMHGGINLVPYGKTHMLKHQKPIVAAGEAVICRRPGAQVNKLEVDEHLIGTPTGARRSTAAKRKMESRRWDKELFDKMRSPGREREGGEGNEGKKSRVTTIQMISAVREMREKPQVEDDETRPLEDDFTEVRKERLEKIAGDGKKIAQAIPIKDTTSKIPTGKWVDIYQADGSKKSRWTTRGFEQQVHGHENFVATTPSLPHLKAMLANAELHDHVVALGDCSGAFYQAHLAEDRIFLEPPPEVGVLEGHVREAMRAFPGPKGAPKAWEDHSANTMEELEMARGHYDGCLFMKLSNRMKAGRRADDFLIAGPSGDVDKLLDAMGERLKSLDAVELTKNGDQATFLNMQVGKVEGGYTISGKTSLIDDILKELGLDTAKPSVLFETKNEMRMKNDELKVDTVGHSRYRRYCSGVLVDADWADDKTDRISTSGGILKYRGCTDLSWSRRQGCVAFSSAESELYALGSAIVFVFCFLPII</sequence>
<keyword evidence="4" id="KW-1185">Reference proteome</keyword>
<dbReference type="Proteomes" id="UP001189429">
    <property type="component" value="Unassembled WGS sequence"/>
</dbReference>
<proteinExistence type="predicted"/>
<accession>A0ABN9PW00</accession>
<dbReference type="EMBL" id="CAUYUJ010001754">
    <property type="protein sequence ID" value="CAK0797452.1"/>
    <property type="molecule type" value="Genomic_DNA"/>
</dbReference>
<dbReference type="InterPro" id="IPR013103">
    <property type="entry name" value="RVT_2"/>
</dbReference>
<organism evidence="3 4">
    <name type="scientific">Prorocentrum cordatum</name>
    <dbReference type="NCBI Taxonomy" id="2364126"/>
    <lineage>
        <taxon>Eukaryota</taxon>
        <taxon>Sar</taxon>
        <taxon>Alveolata</taxon>
        <taxon>Dinophyceae</taxon>
        <taxon>Prorocentrales</taxon>
        <taxon>Prorocentraceae</taxon>
        <taxon>Prorocentrum</taxon>
    </lineage>
</organism>
<evidence type="ECO:0000313" key="4">
    <source>
        <dbReference type="Proteomes" id="UP001189429"/>
    </source>
</evidence>
<evidence type="ECO:0000259" key="2">
    <source>
        <dbReference type="Pfam" id="PF07727"/>
    </source>
</evidence>
<feature type="compositionally biased region" description="Basic and acidic residues" evidence="1">
    <location>
        <begin position="237"/>
        <end position="269"/>
    </location>
</feature>
<name>A0ABN9PW00_9DINO</name>
<reference evidence="3" key="1">
    <citation type="submission" date="2023-10" db="EMBL/GenBank/DDBJ databases">
        <authorList>
            <person name="Chen Y."/>
            <person name="Shah S."/>
            <person name="Dougan E. K."/>
            <person name="Thang M."/>
            <person name="Chan C."/>
        </authorList>
    </citation>
    <scope>NUCLEOTIDE SEQUENCE [LARGE SCALE GENOMIC DNA]</scope>
</reference>
<dbReference type="Pfam" id="PF07727">
    <property type="entry name" value="RVT_2"/>
    <property type="match status" value="1"/>
</dbReference>